<proteinExistence type="predicted"/>
<evidence type="ECO:0000313" key="1">
    <source>
        <dbReference type="Proteomes" id="UP000887565"/>
    </source>
</evidence>
<name>A0A915IBC2_ROMCU</name>
<evidence type="ECO:0000313" key="2">
    <source>
        <dbReference type="WBParaSite" id="nRc.2.0.1.t11078-RA"/>
    </source>
</evidence>
<keyword evidence="1" id="KW-1185">Reference proteome</keyword>
<organism evidence="1 2">
    <name type="scientific">Romanomermis culicivorax</name>
    <name type="common">Nematode worm</name>
    <dbReference type="NCBI Taxonomy" id="13658"/>
    <lineage>
        <taxon>Eukaryota</taxon>
        <taxon>Metazoa</taxon>
        <taxon>Ecdysozoa</taxon>
        <taxon>Nematoda</taxon>
        <taxon>Enoplea</taxon>
        <taxon>Dorylaimia</taxon>
        <taxon>Mermithida</taxon>
        <taxon>Mermithoidea</taxon>
        <taxon>Mermithidae</taxon>
        <taxon>Romanomermis</taxon>
    </lineage>
</organism>
<reference evidence="2" key="1">
    <citation type="submission" date="2022-11" db="UniProtKB">
        <authorList>
            <consortium name="WormBaseParasite"/>
        </authorList>
    </citation>
    <scope>IDENTIFICATION</scope>
</reference>
<dbReference type="Proteomes" id="UP000887565">
    <property type="component" value="Unplaced"/>
</dbReference>
<accession>A0A915IBC2</accession>
<protein>
    <submittedName>
        <fullName evidence="2">Uncharacterized protein</fullName>
    </submittedName>
</protein>
<sequence>MEDYENCTRNLIVYVNGSFHVENNARTGNFKYVINGGHLNQNLIFRADSNATNVVFFNCSLGDLFDIRAYQIKDDGAKNSWIKGLNFVYRDDSISDLLFKPKTNFFLNRSTSVLHFVLKDNITLTYTRSMLIGYKKTMEESVESLIEKYASLGNRLQIHLIIDSRDKKVFIGHGNVKNVSINDLHKNDLENNLPPHMFGLVSLINFPIDDVTDTLTIRTSKLLKINVQKHTFFTPPVRYNNKTEVVIITPKDDIDHVIIDHSINDTAFLKCNQSLMVTSNVGHKENRYDAKTESTSLVTVILLKYFEVSE</sequence>
<dbReference type="AlphaFoldDB" id="A0A915IBC2"/>
<dbReference type="WBParaSite" id="nRc.2.0.1.t11078-RA">
    <property type="protein sequence ID" value="nRc.2.0.1.t11078-RA"/>
    <property type="gene ID" value="nRc.2.0.1.g11078"/>
</dbReference>